<accession>A0A8J3ZM75</accession>
<gene>
    <name evidence="2" type="ORF">Vau01_116340</name>
</gene>
<keyword evidence="3" id="KW-1185">Reference proteome</keyword>
<reference evidence="2" key="1">
    <citation type="submission" date="2021-01" db="EMBL/GenBank/DDBJ databases">
        <title>Whole genome shotgun sequence of Virgisporangium aurantiacum NBRC 16421.</title>
        <authorList>
            <person name="Komaki H."/>
            <person name="Tamura T."/>
        </authorList>
    </citation>
    <scope>NUCLEOTIDE SEQUENCE</scope>
    <source>
        <strain evidence="2">NBRC 16421</strain>
    </source>
</reference>
<dbReference type="InterPro" id="IPR032710">
    <property type="entry name" value="NTF2-like_dom_sf"/>
</dbReference>
<dbReference type="Proteomes" id="UP000612585">
    <property type="component" value="Unassembled WGS sequence"/>
</dbReference>
<evidence type="ECO:0000313" key="2">
    <source>
        <dbReference type="EMBL" id="GIJ64118.1"/>
    </source>
</evidence>
<dbReference type="SUPFAM" id="SSF54427">
    <property type="entry name" value="NTF2-like"/>
    <property type="match status" value="1"/>
</dbReference>
<comment type="caution">
    <text evidence="2">The sequence shown here is derived from an EMBL/GenBank/DDBJ whole genome shotgun (WGS) entry which is preliminary data.</text>
</comment>
<feature type="domain" description="SnoaL-like" evidence="1">
    <location>
        <begin position="13"/>
        <end position="90"/>
    </location>
</feature>
<evidence type="ECO:0000259" key="1">
    <source>
        <dbReference type="Pfam" id="PF13474"/>
    </source>
</evidence>
<dbReference type="AlphaFoldDB" id="A0A8J3ZM75"/>
<protein>
    <recommendedName>
        <fullName evidence="1">SnoaL-like domain-containing protein</fullName>
    </recommendedName>
</protein>
<sequence length="101" mass="11452">MRYERILNPRMIFWYDGVATYGRDAIMATARANFAVPNWVWTYSILSETVYGCESGIAVVEAHNINTVTGVDREFAVTMGMVREHGRWTVAIDNVHLMPPA</sequence>
<dbReference type="Pfam" id="PF13474">
    <property type="entry name" value="SnoaL_3"/>
    <property type="match status" value="1"/>
</dbReference>
<dbReference type="InterPro" id="IPR037401">
    <property type="entry name" value="SnoaL-like"/>
</dbReference>
<dbReference type="EMBL" id="BOPG01000109">
    <property type="protein sequence ID" value="GIJ64118.1"/>
    <property type="molecule type" value="Genomic_DNA"/>
</dbReference>
<organism evidence="2 3">
    <name type="scientific">Virgisporangium aurantiacum</name>
    <dbReference type="NCBI Taxonomy" id="175570"/>
    <lineage>
        <taxon>Bacteria</taxon>
        <taxon>Bacillati</taxon>
        <taxon>Actinomycetota</taxon>
        <taxon>Actinomycetes</taxon>
        <taxon>Micromonosporales</taxon>
        <taxon>Micromonosporaceae</taxon>
        <taxon>Virgisporangium</taxon>
    </lineage>
</organism>
<evidence type="ECO:0000313" key="3">
    <source>
        <dbReference type="Proteomes" id="UP000612585"/>
    </source>
</evidence>
<proteinExistence type="predicted"/>
<name>A0A8J3ZM75_9ACTN</name>